<evidence type="ECO:0000256" key="1">
    <source>
        <dbReference type="SAM" id="Phobius"/>
    </source>
</evidence>
<feature type="transmembrane region" description="Helical" evidence="1">
    <location>
        <begin position="81"/>
        <end position="99"/>
    </location>
</feature>
<protein>
    <submittedName>
        <fullName evidence="2">Uncharacterized protein</fullName>
    </submittedName>
</protein>
<reference evidence="3" key="1">
    <citation type="submission" date="2016-10" db="EMBL/GenBank/DDBJ databases">
        <authorList>
            <person name="Varghese N."/>
            <person name="Submissions S."/>
        </authorList>
    </citation>
    <scope>NUCLEOTIDE SEQUENCE [LARGE SCALE GENOMIC DNA]</scope>
    <source>
        <strain evidence="3">B48,IBRC-M 10115,DSM 25386,CECT 8001</strain>
    </source>
</reference>
<accession>A0A1H8HHX1</accession>
<evidence type="ECO:0000313" key="2">
    <source>
        <dbReference type="EMBL" id="SEN55557.1"/>
    </source>
</evidence>
<keyword evidence="1" id="KW-0472">Membrane</keyword>
<feature type="transmembrane region" description="Helical" evidence="1">
    <location>
        <begin position="48"/>
        <end position="69"/>
    </location>
</feature>
<name>A0A1H8HHX1_9BACI</name>
<dbReference type="OrthoDB" id="2476187at2"/>
<keyword evidence="1" id="KW-1133">Transmembrane helix</keyword>
<sequence length="221" mass="24979">MDIIINKKLLVFAGILFITSTALTFPFPDTYLSSRTLTSIFNIPITTMDGVNTIGVFGLLLLVASLLLLAKSLDKYRVRSVFVAMILFMLMPYLLISIYQQTIATGIYAVNYELDSSQCEFTRVDANTVNGVCEFSFTNNSRNAVEFGVEFYDDYWYEESVQTVSLMNTGAPYKVELAGKEKKRVTVETNIDVSEVENQFDQASSYQVNIKIHAENEERKL</sequence>
<dbReference type="Proteomes" id="UP000198553">
    <property type="component" value="Unassembled WGS sequence"/>
</dbReference>
<keyword evidence="1" id="KW-0812">Transmembrane</keyword>
<dbReference type="AlphaFoldDB" id="A0A1H8HHX1"/>
<dbReference type="RefSeq" id="WP_090748922.1">
    <property type="nucleotide sequence ID" value="NZ_FOBW01000015.1"/>
</dbReference>
<evidence type="ECO:0000313" key="3">
    <source>
        <dbReference type="Proteomes" id="UP000198553"/>
    </source>
</evidence>
<dbReference type="STRING" id="930146.SAMN05192533_11521"/>
<organism evidence="2 3">
    <name type="scientific">Mesobacillus persicus</name>
    <dbReference type="NCBI Taxonomy" id="930146"/>
    <lineage>
        <taxon>Bacteria</taxon>
        <taxon>Bacillati</taxon>
        <taxon>Bacillota</taxon>
        <taxon>Bacilli</taxon>
        <taxon>Bacillales</taxon>
        <taxon>Bacillaceae</taxon>
        <taxon>Mesobacillus</taxon>
    </lineage>
</organism>
<gene>
    <name evidence="2" type="ORF">SAMN05192533_11521</name>
</gene>
<dbReference type="EMBL" id="FOBW01000015">
    <property type="protein sequence ID" value="SEN55557.1"/>
    <property type="molecule type" value="Genomic_DNA"/>
</dbReference>
<keyword evidence="3" id="KW-1185">Reference proteome</keyword>
<proteinExistence type="predicted"/>